<keyword evidence="2" id="KW-1185">Reference proteome</keyword>
<evidence type="ECO:0000313" key="1">
    <source>
        <dbReference type="EMBL" id="KAG5589917.1"/>
    </source>
</evidence>
<gene>
    <name evidence="1" type="ORF">H5410_040431</name>
</gene>
<proteinExistence type="predicted"/>
<dbReference type="AlphaFoldDB" id="A0A9J5XQ29"/>
<sequence>MAVKESFVKVTTKKKLKEEEDPSFDVPMNIDELLAKKVIDLPESMCCKEISKVGDNKYCKFYCVLGHPKRKIIIDLDETAEANHTSVEPNQKKKILEGSLDIDYNHKENKV</sequence>
<protein>
    <submittedName>
        <fullName evidence="1">Uncharacterized protein</fullName>
    </submittedName>
</protein>
<organism evidence="1 2">
    <name type="scientific">Solanum commersonii</name>
    <name type="common">Commerson's wild potato</name>
    <name type="synonym">Commerson's nightshade</name>
    <dbReference type="NCBI Taxonomy" id="4109"/>
    <lineage>
        <taxon>Eukaryota</taxon>
        <taxon>Viridiplantae</taxon>
        <taxon>Streptophyta</taxon>
        <taxon>Embryophyta</taxon>
        <taxon>Tracheophyta</taxon>
        <taxon>Spermatophyta</taxon>
        <taxon>Magnoliopsida</taxon>
        <taxon>eudicotyledons</taxon>
        <taxon>Gunneridae</taxon>
        <taxon>Pentapetalae</taxon>
        <taxon>asterids</taxon>
        <taxon>lamiids</taxon>
        <taxon>Solanales</taxon>
        <taxon>Solanaceae</taxon>
        <taxon>Solanoideae</taxon>
        <taxon>Solaneae</taxon>
        <taxon>Solanum</taxon>
    </lineage>
</organism>
<dbReference type="EMBL" id="JACXVP010000008">
    <property type="protein sequence ID" value="KAG5589917.1"/>
    <property type="molecule type" value="Genomic_DNA"/>
</dbReference>
<dbReference type="Proteomes" id="UP000824120">
    <property type="component" value="Chromosome 8"/>
</dbReference>
<reference evidence="1 2" key="1">
    <citation type="submission" date="2020-09" db="EMBL/GenBank/DDBJ databases">
        <title>De no assembly of potato wild relative species, Solanum commersonii.</title>
        <authorList>
            <person name="Cho K."/>
        </authorList>
    </citation>
    <scope>NUCLEOTIDE SEQUENCE [LARGE SCALE GENOMIC DNA]</scope>
    <source>
        <strain evidence="1">LZ3.2</strain>
        <tissue evidence="1">Leaf</tissue>
    </source>
</reference>
<evidence type="ECO:0000313" key="2">
    <source>
        <dbReference type="Proteomes" id="UP000824120"/>
    </source>
</evidence>
<dbReference type="OrthoDB" id="1729438at2759"/>
<comment type="caution">
    <text evidence="1">The sequence shown here is derived from an EMBL/GenBank/DDBJ whole genome shotgun (WGS) entry which is preliminary data.</text>
</comment>
<accession>A0A9J5XQ29</accession>
<name>A0A9J5XQ29_SOLCO</name>